<dbReference type="Proteomes" id="UP000318483">
    <property type="component" value="Plasmid unnamed1"/>
</dbReference>
<accession>A0A5B8J079</accession>
<evidence type="ECO:0000313" key="1">
    <source>
        <dbReference type="EMBL" id="QDY70591.1"/>
    </source>
</evidence>
<evidence type="ECO:0000313" key="2">
    <source>
        <dbReference type="Proteomes" id="UP000318483"/>
    </source>
</evidence>
<dbReference type="EMBL" id="CP042262">
    <property type="protein sequence ID" value="QDY70591.1"/>
    <property type="molecule type" value="Genomic_DNA"/>
</dbReference>
<organism evidence="1 2">
    <name type="scientific">Qingshengfaniella alkalisoli</name>
    <dbReference type="NCBI Taxonomy" id="2599296"/>
    <lineage>
        <taxon>Bacteria</taxon>
        <taxon>Pseudomonadati</taxon>
        <taxon>Pseudomonadota</taxon>
        <taxon>Alphaproteobacteria</taxon>
        <taxon>Rhodobacterales</taxon>
        <taxon>Paracoccaceae</taxon>
        <taxon>Qingshengfaniella</taxon>
    </lineage>
</organism>
<sequence>MAWEPFTRNYQLKHMAQELWWYLPDTAKRVAASCKKRQAPKFDRDVSILFRPDDVGAPSPVRPTGKAI</sequence>
<keyword evidence="2" id="KW-1185">Reference proteome</keyword>
<dbReference type="AlphaFoldDB" id="A0A5B8J079"/>
<name>A0A5B8J079_9RHOB</name>
<keyword evidence="1" id="KW-0614">Plasmid</keyword>
<proteinExistence type="predicted"/>
<dbReference type="KEGG" id="lit:FPZ52_12900"/>
<geneLocation type="plasmid" evidence="1 2">
    <name>unnamed1</name>
</geneLocation>
<protein>
    <submittedName>
        <fullName evidence="1">Uncharacterized protein</fullName>
    </submittedName>
</protein>
<reference evidence="1 2" key="1">
    <citation type="submission" date="2019-07" db="EMBL/GenBank/DDBJ databases">
        <title>Litoreibacter alkalisoli sp. nov., isolated from saline-alkaline soil.</title>
        <authorList>
            <person name="Wang S."/>
            <person name="Xu L."/>
            <person name="Xing Y.-T."/>
            <person name="Sun J.-Q."/>
        </authorList>
    </citation>
    <scope>NUCLEOTIDE SEQUENCE [LARGE SCALE GENOMIC DNA]</scope>
    <source>
        <strain evidence="1 2">LN3S51</strain>
        <plasmid evidence="1 2">unnamed1</plasmid>
    </source>
</reference>
<gene>
    <name evidence="1" type="ORF">FPZ52_12900</name>
</gene>